<keyword evidence="3" id="KW-0813">Transport</keyword>
<dbReference type="SUPFAM" id="SSF52540">
    <property type="entry name" value="P-loop containing nucleoside triphosphate hydrolases"/>
    <property type="match status" value="1"/>
</dbReference>
<dbReference type="GO" id="GO:0005524">
    <property type="term" value="F:ATP binding"/>
    <property type="evidence" value="ECO:0007669"/>
    <property type="project" value="UniProtKB-KW"/>
</dbReference>
<evidence type="ECO:0000256" key="10">
    <source>
        <dbReference type="ARBA" id="ARBA00039188"/>
    </source>
</evidence>
<feature type="transmembrane region" description="Helical" evidence="11">
    <location>
        <begin position="411"/>
        <end position="429"/>
    </location>
</feature>
<organism evidence="13 14">
    <name type="scientific">Daphnia pulex</name>
    <name type="common">Water flea</name>
    <dbReference type="NCBI Taxonomy" id="6669"/>
    <lineage>
        <taxon>Eukaryota</taxon>
        <taxon>Metazoa</taxon>
        <taxon>Ecdysozoa</taxon>
        <taxon>Arthropoda</taxon>
        <taxon>Crustacea</taxon>
        <taxon>Branchiopoda</taxon>
        <taxon>Diplostraca</taxon>
        <taxon>Cladocera</taxon>
        <taxon>Anomopoda</taxon>
        <taxon>Daphniidae</taxon>
        <taxon>Daphnia</taxon>
    </lineage>
</organism>
<gene>
    <name evidence="13" type="ORF">DAPPUDRAFT_347524</name>
</gene>
<dbReference type="HOGENOM" id="CLU_000604_57_6_1"/>
<dbReference type="FunCoup" id="E9H9A3">
    <property type="interactions" value="2"/>
</dbReference>
<dbReference type="PROSITE" id="PS00211">
    <property type="entry name" value="ABC_TRANSPORTER_1"/>
    <property type="match status" value="1"/>
</dbReference>
<dbReference type="InterPro" id="IPR003439">
    <property type="entry name" value="ABC_transporter-like_ATP-bd"/>
</dbReference>
<dbReference type="KEGG" id="dpx:DAPPUDRAFT_347524"/>
<dbReference type="PANTHER" id="PTHR48041:SF129">
    <property type="entry name" value="PROTEIN WHITE"/>
    <property type="match status" value="1"/>
</dbReference>
<dbReference type="InterPro" id="IPR043926">
    <property type="entry name" value="ABCG_dom"/>
</dbReference>
<evidence type="ECO:0000256" key="11">
    <source>
        <dbReference type="SAM" id="Phobius"/>
    </source>
</evidence>
<reference evidence="13 14" key="1">
    <citation type="journal article" date="2011" name="Science">
        <title>The ecoresponsive genome of Daphnia pulex.</title>
        <authorList>
            <person name="Colbourne J.K."/>
            <person name="Pfrender M.E."/>
            <person name="Gilbert D."/>
            <person name="Thomas W.K."/>
            <person name="Tucker A."/>
            <person name="Oakley T.H."/>
            <person name="Tokishita S."/>
            <person name="Aerts A."/>
            <person name="Arnold G.J."/>
            <person name="Basu M.K."/>
            <person name="Bauer D.J."/>
            <person name="Caceres C.E."/>
            <person name="Carmel L."/>
            <person name="Casola C."/>
            <person name="Choi J.H."/>
            <person name="Detter J.C."/>
            <person name="Dong Q."/>
            <person name="Dusheyko S."/>
            <person name="Eads B.D."/>
            <person name="Frohlich T."/>
            <person name="Geiler-Samerotte K.A."/>
            <person name="Gerlach D."/>
            <person name="Hatcher P."/>
            <person name="Jogdeo S."/>
            <person name="Krijgsveld J."/>
            <person name="Kriventseva E.V."/>
            <person name="Kultz D."/>
            <person name="Laforsch C."/>
            <person name="Lindquist E."/>
            <person name="Lopez J."/>
            <person name="Manak J.R."/>
            <person name="Muller J."/>
            <person name="Pangilinan J."/>
            <person name="Patwardhan R.P."/>
            <person name="Pitluck S."/>
            <person name="Pritham E.J."/>
            <person name="Rechtsteiner A."/>
            <person name="Rho M."/>
            <person name="Rogozin I.B."/>
            <person name="Sakarya O."/>
            <person name="Salamov A."/>
            <person name="Schaack S."/>
            <person name="Shapiro H."/>
            <person name="Shiga Y."/>
            <person name="Skalitzky C."/>
            <person name="Smith Z."/>
            <person name="Souvorov A."/>
            <person name="Sung W."/>
            <person name="Tang Z."/>
            <person name="Tsuchiya D."/>
            <person name="Tu H."/>
            <person name="Vos H."/>
            <person name="Wang M."/>
            <person name="Wolf Y.I."/>
            <person name="Yamagata H."/>
            <person name="Yamada T."/>
            <person name="Ye Y."/>
            <person name="Shaw J.R."/>
            <person name="Andrews J."/>
            <person name="Crease T.J."/>
            <person name="Tang H."/>
            <person name="Lucas S.M."/>
            <person name="Robertson H.M."/>
            <person name="Bork P."/>
            <person name="Koonin E.V."/>
            <person name="Zdobnov E.M."/>
            <person name="Grigoriev I.V."/>
            <person name="Lynch M."/>
            <person name="Boore J.L."/>
        </authorList>
    </citation>
    <scope>NUCLEOTIDE SEQUENCE [LARGE SCALE GENOMIC DNA]</scope>
</reference>
<feature type="transmembrane region" description="Helical" evidence="11">
    <location>
        <begin position="370"/>
        <end position="390"/>
    </location>
</feature>
<keyword evidence="5 11" id="KW-0812">Transmembrane</keyword>
<keyword evidence="4" id="KW-0608">Pigment</keyword>
<feature type="transmembrane region" description="Helical" evidence="11">
    <location>
        <begin position="480"/>
        <end position="501"/>
    </location>
</feature>
<dbReference type="InterPro" id="IPR017871">
    <property type="entry name" value="ABC_transporter-like_CS"/>
</dbReference>
<accession>E9H9A3</accession>
<evidence type="ECO:0000256" key="6">
    <source>
        <dbReference type="ARBA" id="ARBA00022741"/>
    </source>
</evidence>
<feature type="transmembrane region" description="Helical" evidence="11">
    <location>
        <begin position="331"/>
        <end position="350"/>
    </location>
</feature>
<name>E9H9A3_DAPPU</name>
<evidence type="ECO:0000256" key="7">
    <source>
        <dbReference type="ARBA" id="ARBA00022840"/>
    </source>
</evidence>
<dbReference type="Pfam" id="PF01061">
    <property type="entry name" value="ABC2_membrane"/>
    <property type="match status" value="1"/>
</dbReference>
<dbReference type="InterPro" id="IPR013525">
    <property type="entry name" value="ABC2_TM"/>
</dbReference>
<evidence type="ECO:0000256" key="1">
    <source>
        <dbReference type="ARBA" id="ARBA00004141"/>
    </source>
</evidence>
<evidence type="ECO:0000256" key="2">
    <source>
        <dbReference type="ARBA" id="ARBA00005814"/>
    </source>
</evidence>
<evidence type="ECO:0000256" key="3">
    <source>
        <dbReference type="ARBA" id="ARBA00022448"/>
    </source>
</evidence>
<dbReference type="GO" id="GO:0030659">
    <property type="term" value="C:cytoplasmic vesicle membrane"/>
    <property type="evidence" value="ECO:0000318"/>
    <property type="project" value="GO_Central"/>
</dbReference>
<dbReference type="SMART" id="SM00382">
    <property type="entry name" value="AAA"/>
    <property type="match status" value="1"/>
</dbReference>
<dbReference type="PROSITE" id="PS50893">
    <property type="entry name" value="ABC_TRANSPORTER_2"/>
    <property type="match status" value="1"/>
</dbReference>
<dbReference type="AlphaFoldDB" id="E9H9A3"/>
<dbReference type="InParanoid" id="E9H9A3"/>
<keyword evidence="9 11" id="KW-0472">Membrane</keyword>
<dbReference type="InterPro" id="IPR050352">
    <property type="entry name" value="ABCG_transporters"/>
</dbReference>
<dbReference type="Proteomes" id="UP000000305">
    <property type="component" value="Unassembled WGS sequence"/>
</dbReference>
<evidence type="ECO:0000259" key="12">
    <source>
        <dbReference type="PROSITE" id="PS50893"/>
    </source>
</evidence>
<evidence type="ECO:0000256" key="4">
    <source>
        <dbReference type="ARBA" id="ARBA00022474"/>
    </source>
</evidence>
<protein>
    <recommendedName>
        <fullName evidence="10">Protein white</fullName>
    </recommendedName>
</protein>
<dbReference type="PANTHER" id="PTHR48041">
    <property type="entry name" value="ABC TRANSPORTER G FAMILY MEMBER 28"/>
    <property type="match status" value="1"/>
</dbReference>
<dbReference type="eggNOG" id="KOG0061">
    <property type="taxonomic scope" value="Eukaryota"/>
</dbReference>
<evidence type="ECO:0000256" key="5">
    <source>
        <dbReference type="ARBA" id="ARBA00022692"/>
    </source>
</evidence>
<dbReference type="FunFam" id="3.40.50.300:FF:001225">
    <property type="entry name" value="ATP-binding cassette sub-family G member"/>
    <property type="match status" value="1"/>
</dbReference>
<dbReference type="Pfam" id="PF00005">
    <property type="entry name" value="ABC_tran"/>
    <property type="match status" value="1"/>
</dbReference>
<dbReference type="EMBL" id="GL732608">
    <property type="protein sequence ID" value="EFX71587.1"/>
    <property type="molecule type" value="Genomic_DNA"/>
</dbReference>
<keyword evidence="14" id="KW-1185">Reference proteome</keyword>
<dbReference type="GO" id="GO:0016887">
    <property type="term" value="F:ATP hydrolysis activity"/>
    <property type="evidence" value="ECO:0007669"/>
    <property type="project" value="InterPro"/>
</dbReference>
<dbReference type="Gene3D" id="3.40.50.300">
    <property type="entry name" value="P-loop containing nucleotide triphosphate hydrolases"/>
    <property type="match status" value="1"/>
</dbReference>
<evidence type="ECO:0000313" key="14">
    <source>
        <dbReference type="Proteomes" id="UP000000305"/>
    </source>
</evidence>
<dbReference type="Pfam" id="PF19055">
    <property type="entry name" value="ABC2_membrane_7"/>
    <property type="match status" value="1"/>
</dbReference>
<dbReference type="InterPro" id="IPR027417">
    <property type="entry name" value="P-loop_NTPase"/>
</dbReference>
<evidence type="ECO:0000256" key="8">
    <source>
        <dbReference type="ARBA" id="ARBA00022989"/>
    </source>
</evidence>
<dbReference type="OrthoDB" id="66620at2759"/>
<comment type="subcellular location">
    <subcellularLocation>
        <location evidence="1">Membrane</location>
        <topology evidence="1">Multi-pass membrane protein</topology>
    </subcellularLocation>
</comment>
<dbReference type="GO" id="GO:0005886">
    <property type="term" value="C:plasma membrane"/>
    <property type="evidence" value="ECO:0000318"/>
    <property type="project" value="GO_Central"/>
</dbReference>
<comment type="similarity">
    <text evidence="2">Belongs to the ABC transporter superfamily. ABCG family. Eye pigment precursor importer (TC 3.A.1.204) subfamily.</text>
</comment>
<keyword evidence="8 11" id="KW-1133">Transmembrane helix</keyword>
<keyword evidence="6" id="KW-0547">Nucleotide-binding</keyword>
<dbReference type="GO" id="GO:0055085">
    <property type="term" value="P:transmembrane transport"/>
    <property type="evidence" value="ECO:0000318"/>
    <property type="project" value="GO_Central"/>
</dbReference>
<dbReference type="GO" id="GO:0031409">
    <property type="term" value="F:pigment binding"/>
    <property type="evidence" value="ECO:0007669"/>
    <property type="project" value="UniProtKB-KW"/>
</dbReference>
<evidence type="ECO:0000313" key="13">
    <source>
        <dbReference type="EMBL" id="EFX71587.1"/>
    </source>
</evidence>
<dbReference type="InterPro" id="IPR003593">
    <property type="entry name" value="AAA+_ATPase"/>
</dbReference>
<proteinExistence type="inferred from homology"/>
<feature type="domain" description="ABC transporter" evidence="12">
    <location>
        <begin position="1"/>
        <end position="229"/>
    </location>
</feature>
<dbReference type="GO" id="GO:0042626">
    <property type="term" value="F:ATPase-coupled transmembrane transporter activity"/>
    <property type="evidence" value="ECO:0000318"/>
    <property type="project" value="GO_Central"/>
</dbReference>
<evidence type="ECO:0000256" key="9">
    <source>
        <dbReference type="ARBA" id="ARBA00023136"/>
    </source>
</evidence>
<dbReference type="GO" id="GO:0140359">
    <property type="term" value="F:ABC-type transporter activity"/>
    <property type="evidence" value="ECO:0007669"/>
    <property type="project" value="InterPro"/>
</dbReference>
<keyword evidence="7" id="KW-0067">ATP-binding</keyword>
<sequence>MARAQKKILNSVTGCLQPGEFLAIMGASGAGKTTLLNCLTFRNAGKLKINGERYLNGAEVNTDILARISGFVQQDDLFIPTLTVKEHLQFQALLRMDKHLSYEERMNRVDNVILELGLIQCVNTVIGLPERDLKSISGGERKRLAFASEVLTNPSLIFCDEPTSGLDSFMAHNVVQVANRSSVRYINRHPKFFSLFDRILLMAEGRTAFLGPAGDALPFFSNLGFPCPPNYNPADFFIHTLATQGMESSKEKIKMICDAYDTSESSRYILEVIKSNCFVDSTDGVNRENLTLGIKENKSPYKASWIMQFRAVFWRSVISLLREPAIMRVKAFETIFITAIVAIIFQGQTIEFANVRNIQGVLFIYVSNTTYQYVFGVITAISDELPIFLCEHRNGMYRTDVYFLSKTLADLPVYICFPFVFVAITYYAIGLNPSPDRFLIACGIVILVTNAANVICDGDGYLISCATGSTQLAIDLTNSLLVPILHMGGYFLRSGSVPIYLEWMRYFSWYMYGLEALSINQWSGVSFNDPACPNGICTGAQILRNLDFNPVILHELKV</sequence>